<dbReference type="RefSeq" id="WP_338281205.1">
    <property type="nucleotide sequence ID" value="NZ_BTTX01000007.1"/>
</dbReference>
<evidence type="ECO:0000313" key="3">
    <source>
        <dbReference type="Proteomes" id="UP001342631"/>
    </source>
</evidence>
<feature type="compositionally biased region" description="Pro residues" evidence="1">
    <location>
        <begin position="1"/>
        <end position="17"/>
    </location>
</feature>
<proteinExistence type="predicted"/>
<dbReference type="Proteomes" id="UP001342631">
    <property type="component" value="Unassembled WGS sequence"/>
</dbReference>
<protein>
    <recommendedName>
        <fullName evidence="4">Peptidoglycan-binding protein</fullName>
    </recommendedName>
</protein>
<organism evidence="2 3">
    <name type="scientific">Corallococcus caeni</name>
    <dbReference type="NCBI Taxonomy" id="3082388"/>
    <lineage>
        <taxon>Bacteria</taxon>
        <taxon>Pseudomonadati</taxon>
        <taxon>Myxococcota</taxon>
        <taxon>Myxococcia</taxon>
        <taxon>Myxococcales</taxon>
        <taxon>Cystobacterineae</taxon>
        <taxon>Myxococcaceae</taxon>
        <taxon>Corallococcus</taxon>
    </lineage>
</organism>
<keyword evidence="3" id="KW-1185">Reference proteome</keyword>
<reference evidence="2 3" key="1">
    <citation type="journal article" date="2024" name="Arch. Microbiol.">
        <title>Corallococcus caeni sp. nov., a novel myxobacterium isolated from activated sludge.</title>
        <authorList>
            <person name="Tomita S."/>
            <person name="Nakai R."/>
            <person name="Kuroda K."/>
            <person name="Kurashita H."/>
            <person name="Hatamoto M."/>
            <person name="Yamaguchi T."/>
            <person name="Narihiro T."/>
        </authorList>
    </citation>
    <scope>NUCLEOTIDE SEQUENCE [LARGE SCALE GENOMIC DNA]</scope>
    <source>
        <strain evidence="2 3">NO1</strain>
    </source>
</reference>
<accession>A0ABQ6R3V7</accession>
<gene>
    <name evidence="2" type="ORF">ASNO1_64070</name>
</gene>
<sequence length="219" mass="23527">MNFRPPKPPSPKPPSPKPSDANLKKSVQRELNPSLPKKAPSIGDMRPEAATLGINHPKPPDANLEKTIRRELTPSLPKKAPSISDIRTGDATLRFNFNGEASAYVGQLLAPKNIPKAPTKLVGSLLRFQRKNGLRANGFVDAATLKALEEKAPKPGSAPMKGSEKSAQDVIKGIAQLKGAASKENIAKVHVLLETLDPETLKSIIDALQKSKKAVKPPR</sequence>
<feature type="region of interest" description="Disordered" evidence="1">
    <location>
        <begin position="1"/>
        <end position="65"/>
    </location>
</feature>
<dbReference type="SUPFAM" id="SSF47090">
    <property type="entry name" value="PGBD-like"/>
    <property type="match status" value="1"/>
</dbReference>
<evidence type="ECO:0000313" key="2">
    <source>
        <dbReference type="EMBL" id="GMU10153.1"/>
    </source>
</evidence>
<name>A0ABQ6R3V7_9BACT</name>
<evidence type="ECO:0008006" key="4">
    <source>
        <dbReference type="Google" id="ProtNLM"/>
    </source>
</evidence>
<dbReference type="EMBL" id="BTTX01000007">
    <property type="protein sequence ID" value="GMU10153.1"/>
    <property type="molecule type" value="Genomic_DNA"/>
</dbReference>
<evidence type="ECO:0000256" key="1">
    <source>
        <dbReference type="SAM" id="MobiDB-lite"/>
    </source>
</evidence>
<dbReference type="InterPro" id="IPR036365">
    <property type="entry name" value="PGBD-like_sf"/>
</dbReference>
<comment type="caution">
    <text evidence="2">The sequence shown here is derived from an EMBL/GenBank/DDBJ whole genome shotgun (WGS) entry which is preliminary data.</text>
</comment>